<dbReference type="InterPro" id="IPR051048">
    <property type="entry name" value="Peptidase_S8/S53_subtilisin"/>
</dbReference>
<evidence type="ECO:0000256" key="4">
    <source>
        <dbReference type="ARBA" id="ARBA00022825"/>
    </source>
</evidence>
<gene>
    <name evidence="8" type="ORF">P0Y53_02205</name>
</gene>
<protein>
    <submittedName>
        <fullName evidence="8">S8 family serine peptidase</fullName>
    </submittedName>
</protein>
<dbReference type="SUPFAM" id="SSF49785">
    <property type="entry name" value="Galactose-binding domain-like"/>
    <property type="match status" value="1"/>
</dbReference>
<proteinExistence type="inferred from homology"/>
<dbReference type="PROSITE" id="PS51892">
    <property type="entry name" value="SUBTILASE"/>
    <property type="match status" value="1"/>
</dbReference>
<dbReference type="NCBIfam" id="TIGR04183">
    <property type="entry name" value="Por_Secre_tail"/>
    <property type="match status" value="1"/>
</dbReference>
<dbReference type="InterPro" id="IPR026444">
    <property type="entry name" value="Secre_tail"/>
</dbReference>
<feature type="signal peptide" evidence="6">
    <location>
        <begin position="1"/>
        <end position="20"/>
    </location>
</feature>
<evidence type="ECO:0000256" key="5">
    <source>
        <dbReference type="PROSITE-ProRule" id="PRU01240"/>
    </source>
</evidence>
<keyword evidence="6" id="KW-0732">Signal</keyword>
<dbReference type="PANTHER" id="PTHR43399:SF4">
    <property type="entry name" value="CELL WALL-ASSOCIATED PROTEASE"/>
    <property type="match status" value="1"/>
</dbReference>
<feature type="chain" id="PRO_5042516380" evidence="6">
    <location>
        <begin position="21"/>
        <end position="1766"/>
    </location>
</feature>
<keyword evidence="4 5" id="KW-0720">Serine protease</keyword>
<dbReference type="Gene3D" id="2.60.120.380">
    <property type="match status" value="1"/>
</dbReference>
<feature type="domain" description="Peptidase S8/S53" evidence="7">
    <location>
        <begin position="230"/>
        <end position="490"/>
    </location>
</feature>
<comment type="similarity">
    <text evidence="1 5">Belongs to the peptidase S8 family.</text>
</comment>
<evidence type="ECO:0000313" key="8">
    <source>
        <dbReference type="EMBL" id="WEK36301.1"/>
    </source>
</evidence>
<dbReference type="InterPro" id="IPR034058">
    <property type="entry name" value="TagA/B/C/D_pept_dom"/>
</dbReference>
<dbReference type="InterPro" id="IPR000209">
    <property type="entry name" value="Peptidase_S8/S53_dom"/>
</dbReference>
<dbReference type="InterPro" id="IPR015500">
    <property type="entry name" value="Peptidase_S8_subtilisin-rel"/>
</dbReference>
<sequence>MKDLYCLLLASLLFCAPALAQRDRQTVQFRSGTLHGEPNIQRQRSGEWQQQVRYRDHQYVLLRFSTLPNARQRQELAQQGVQLFDYIPGNAFYAELPDQLAFRSLEKYAVDGVFNTRPALKLSKALQEPASPGITGPGQYFAVHYFGSLPAAEIISALLAAGARLSDQSIKLEKAILIQADTSVLQRIAALPFVSYVHEQTIRDQPLNNRNRQAYGAAALGMTTGRNLQGRGVTIGIGDQGEPNHLDIASRLINRNPNTPDFHGLHTGGTVSGAGHLNPLYKGMAPRSTLVSNYFSNILINTPLYVSEYGMVLTNNSYESSSAGCIGTGVYDALSNYVDAQLYNDEELLHVFASGNSGNSTCYTYPASFHTVRSGFQSSKNALIVGNINSMDDVIAANSSCGPVDDGRIKPELVAGGVNVWSTSFGNTYANNSGTSMSAPTVTGTLALLVERYRQLHGGANPPAALIKAAACNSAEDMGNPGPDYTFGFGRLNAVSAVETLEENRYFLGSVGPGPGITHTIPAGPPGASRLKVMLYWTDAPANPGAALALVNNLDLTVTGTDAFQHRPLILNPDPAFVDADAAEGVDNLNNIEQVVINNLPAGPFTVRVTGSAVPSGAQQYVVVYQWLQPSVRLGYPLGAETLVPGETEYIRWEAYNAGNSGFTLEYSADNGGSWNTISNTVPAADRRLAWTVPNIISTEVLVRVTSNSAGYTDQSSQRFTILDTNRVTMTRPCPGFVQLNWSAVDGASSYDVLQLINDSMVVIANVTGTSYLVSGLLKNGTGYWFACRPLIGTAPGRQSSAIIAIPNTGNCNTAAFRYDLAPELLLAPVTGRTYTRNEPGLVKPKVRISNAGPSAINTAFTVSYQVNNGSVVTETANLPIAIRSNADYTFLQPYDFSAPGDYSIRCWVDLDLDPFPANDTLLVLVKHLENEPVLLNPSVVEGFETVQDSSYSRLIQGFPGLDRMDFNASNNNGRARFFVNNGFARSGQQALILDQRTKSTTINADSATVTFNFSNYSDSDQLWLDLYYRNHGINFVAPGNAVWVRGNDTASWINVFNMPIEPENFGIYRMVKAINISQALATANPAQSVSSSFQLCFGQQGYTSAASVMPLDSLEDGISYDDVIITRAVNDVSVSAILSPATTGVCSLGNNEAITLELNNYSSSTLNNVAVSYKLNGTVVTETISLSPGTAIPFTFSGRVNLSAFRQYNLQAWVHYPTDNYRNNDTVPEIVFHTTPLVSSFPYLEGFEQDNGHWYTMGKASSWVRGKPEKSIINKAANGDNAWTTGLLGGYNDNEQSYLYSPCFNLSGLSHPVLSFSHIFQLEDNCDCDYHWVEYSTDDVTWTSLGLVGQGTNWYNYAPARWRLSKPNWHVASIAIPVTAPRVRFRFVMSSDIGGTREGVGIDDIHVFDQTVIYTGSEIAAGLLTNTVNGNSWQHFDMAGQRLLSIQPQGQDLGTVEVQAYFNTDPVRVHHNQYYLDRNLVVKASTPPTGNVRVRYYFTEAEMNRLLNASGCMPCNKPADAYETGVTQYSGINENSTLDDNASTGYRFLLPRTNVQIIPFFNGYYAEFTVNRFSEFWINGGGPDVPLPVTLSSFTATRNGGSTLLQWSTAQESNSQLFIIEKSLDGQLFTAIGTLPAAGNSNQPLEYQFTDPQLRPGTSYYRLNMVDLDGSHRFSPVRTIQMEDDPFLLRYYPNPVVNGRLTLETGADAYRVELTDMQGRLLMTLPVRGRTQQLSLPAISKGAYLLTAYTTAGKKTVKIVVGKER</sequence>
<dbReference type="Proteomes" id="UP001220610">
    <property type="component" value="Chromosome"/>
</dbReference>
<dbReference type="Pfam" id="PF00082">
    <property type="entry name" value="Peptidase_S8"/>
    <property type="match status" value="1"/>
</dbReference>
<reference evidence="8" key="1">
    <citation type="submission" date="2023-03" db="EMBL/GenBank/DDBJ databases">
        <title>Andean soil-derived lignocellulolytic bacterial consortium as a source of novel taxa and putative plastic-active enzymes.</title>
        <authorList>
            <person name="Diaz-Garcia L."/>
            <person name="Chuvochina M."/>
            <person name="Feuerriegel G."/>
            <person name="Bunk B."/>
            <person name="Sproer C."/>
            <person name="Streit W.R."/>
            <person name="Rodriguez L.M."/>
            <person name="Overmann J."/>
            <person name="Jimenez D.J."/>
        </authorList>
    </citation>
    <scope>NUCLEOTIDE SEQUENCE</scope>
    <source>
        <strain evidence="8">MAG 7</strain>
    </source>
</reference>
<dbReference type="InterPro" id="IPR023828">
    <property type="entry name" value="Peptidase_S8_Ser-AS"/>
</dbReference>
<feature type="active site" description="Charge relay system" evidence="5">
    <location>
        <position position="436"/>
    </location>
</feature>
<dbReference type="InterPro" id="IPR008979">
    <property type="entry name" value="Galactose-bd-like_sf"/>
</dbReference>
<feature type="active site" description="Charge relay system" evidence="5">
    <location>
        <position position="263"/>
    </location>
</feature>
<dbReference type="CDD" id="cd04842">
    <property type="entry name" value="Peptidases_S8_Kp43_protease"/>
    <property type="match status" value="1"/>
</dbReference>
<dbReference type="Gene3D" id="3.40.50.200">
    <property type="entry name" value="Peptidase S8/S53 domain"/>
    <property type="match status" value="1"/>
</dbReference>
<evidence type="ECO:0000313" key="9">
    <source>
        <dbReference type="Proteomes" id="UP001220610"/>
    </source>
</evidence>
<feature type="active site" description="Charge relay system" evidence="5">
    <location>
        <position position="239"/>
    </location>
</feature>
<evidence type="ECO:0000259" key="7">
    <source>
        <dbReference type="Pfam" id="PF00082"/>
    </source>
</evidence>
<evidence type="ECO:0000256" key="6">
    <source>
        <dbReference type="SAM" id="SignalP"/>
    </source>
</evidence>
<dbReference type="Gene3D" id="2.60.120.260">
    <property type="entry name" value="Galactose-binding domain-like"/>
    <property type="match status" value="1"/>
</dbReference>
<dbReference type="PROSITE" id="PS00138">
    <property type="entry name" value="SUBTILASE_SER"/>
    <property type="match status" value="1"/>
</dbReference>
<organism evidence="8 9">
    <name type="scientific">Candidatus Pseudobacter hemicellulosilyticus</name>
    <dbReference type="NCBI Taxonomy" id="3121375"/>
    <lineage>
        <taxon>Bacteria</taxon>
        <taxon>Pseudomonadati</taxon>
        <taxon>Bacteroidota</taxon>
        <taxon>Chitinophagia</taxon>
        <taxon>Chitinophagales</taxon>
        <taxon>Chitinophagaceae</taxon>
        <taxon>Pseudobacter</taxon>
    </lineage>
</organism>
<dbReference type="GO" id="GO:0004252">
    <property type="term" value="F:serine-type endopeptidase activity"/>
    <property type="evidence" value="ECO:0007669"/>
    <property type="project" value="UniProtKB-UniRule"/>
</dbReference>
<evidence type="ECO:0000256" key="2">
    <source>
        <dbReference type="ARBA" id="ARBA00022670"/>
    </source>
</evidence>
<keyword evidence="2 5" id="KW-0645">Protease</keyword>
<dbReference type="EMBL" id="CP119311">
    <property type="protein sequence ID" value="WEK36301.1"/>
    <property type="molecule type" value="Genomic_DNA"/>
</dbReference>
<dbReference type="GO" id="GO:0006508">
    <property type="term" value="P:proteolysis"/>
    <property type="evidence" value="ECO:0007669"/>
    <property type="project" value="UniProtKB-KW"/>
</dbReference>
<evidence type="ECO:0000256" key="3">
    <source>
        <dbReference type="ARBA" id="ARBA00022801"/>
    </source>
</evidence>
<dbReference type="PANTHER" id="PTHR43399">
    <property type="entry name" value="SUBTILISIN-RELATED"/>
    <property type="match status" value="1"/>
</dbReference>
<keyword evidence="3 5" id="KW-0378">Hydrolase</keyword>
<evidence type="ECO:0000256" key="1">
    <source>
        <dbReference type="ARBA" id="ARBA00011073"/>
    </source>
</evidence>
<dbReference type="SUPFAM" id="SSF52743">
    <property type="entry name" value="Subtilisin-like"/>
    <property type="match status" value="1"/>
</dbReference>
<accession>A0AAJ5WSN1</accession>
<dbReference type="PRINTS" id="PR00723">
    <property type="entry name" value="SUBTILISIN"/>
</dbReference>
<dbReference type="InterPro" id="IPR036852">
    <property type="entry name" value="Peptidase_S8/S53_dom_sf"/>
</dbReference>
<name>A0AAJ5WSN1_9BACT</name>